<sequence length="105" mass="11661">MHLNFEIPPAFVTQIRNYPTQCLASDWPEFASWLADNLLLSANLLQIGASASACLGKAEAVSLVCPSTLGYPWSESLHLLHQLLNPHSGHPKNLFLPTRFHHPYS</sequence>
<reference evidence="1" key="1">
    <citation type="submission" date="2022-04" db="EMBL/GenBank/DDBJ databases">
        <title>Genome of the entomopathogenic fungus Entomophthora muscae.</title>
        <authorList>
            <person name="Elya C."/>
            <person name="Lovett B.R."/>
            <person name="Lee E."/>
            <person name="Macias A.M."/>
            <person name="Hajek A.E."/>
            <person name="De Bivort B.L."/>
            <person name="Kasson M.T."/>
            <person name="De Fine Licht H.H."/>
            <person name="Stajich J.E."/>
        </authorList>
    </citation>
    <scope>NUCLEOTIDE SEQUENCE</scope>
    <source>
        <strain evidence="1">Berkeley</strain>
    </source>
</reference>
<protein>
    <submittedName>
        <fullName evidence="1">Uncharacterized protein</fullName>
    </submittedName>
</protein>
<accession>A0ACC2SU99</accession>
<proteinExistence type="predicted"/>
<gene>
    <name evidence="1" type="ORF">DSO57_1014372</name>
</gene>
<evidence type="ECO:0000313" key="1">
    <source>
        <dbReference type="EMBL" id="KAJ9065964.1"/>
    </source>
</evidence>
<name>A0ACC2SU99_9FUNG</name>
<dbReference type="Proteomes" id="UP001165960">
    <property type="component" value="Unassembled WGS sequence"/>
</dbReference>
<organism evidence="1 2">
    <name type="scientific">Entomophthora muscae</name>
    <dbReference type="NCBI Taxonomy" id="34485"/>
    <lineage>
        <taxon>Eukaryota</taxon>
        <taxon>Fungi</taxon>
        <taxon>Fungi incertae sedis</taxon>
        <taxon>Zoopagomycota</taxon>
        <taxon>Entomophthoromycotina</taxon>
        <taxon>Entomophthoromycetes</taxon>
        <taxon>Entomophthorales</taxon>
        <taxon>Entomophthoraceae</taxon>
        <taxon>Entomophthora</taxon>
    </lineage>
</organism>
<comment type="caution">
    <text evidence="1">The sequence shown here is derived from an EMBL/GenBank/DDBJ whole genome shotgun (WGS) entry which is preliminary data.</text>
</comment>
<keyword evidence="2" id="KW-1185">Reference proteome</keyword>
<evidence type="ECO:0000313" key="2">
    <source>
        <dbReference type="Proteomes" id="UP001165960"/>
    </source>
</evidence>
<dbReference type="EMBL" id="QTSX02004315">
    <property type="protein sequence ID" value="KAJ9065964.1"/>
    <property type="molecule type" value="Genomic_DNA"/>
</dbReference>